<evidence type="ECO:0000256" key="5">
    <source>
        <dbReference type="SAM" id="SignalP"/>
    </source>
</evidence>
<evidence type="ECO:0000256" key="3">
    <source>
        <dbReference type="ARBA" id="ARBA00022801"/>
    </source>
</evidence>
<keyword evidence="2 5" id="KW-0732">Signal</keyword>
<dbReference type="InterPro" id="IPR036514">
    <property type="entry name" value="SGNH_hydro_sf"/>
</dbReference>
<dbReference type="InterPro" id="IPR001087">
    <property type="entry name" value="GDSL"/>
</dbReference>
<proteinExistence type="inferred from homology"/>
<feature type="signal peptide" evidence="5">
    <location>
        <begin position="1"/>
        <end position="27"/>
    </location>
</feature>
<feature type="chain" id="PRO_5001638677" evidence="5">
    <location>
        <begin position="28"/>
        <end position="642"/>
    </location>
</feature>
<evidence type="ECO:0000313" key="6">
    <source>
        <dbReference type="EMBL" id="KDP23466.1"/>
    </source>
</evidence>
<dbReference type="CDD" id="cd01837">
    <property type="entry name" value="SGNH_plant_lipase_like"/>
    <property type="match status" value="1"/>
</dbReference>
<accession>A0A067JHP2</accession>
<dbReference type="Gene3D" id="3.40.50.1110">
    <property type="entry name" value="SGNH hydrolase"/>
    <property type="match status" value="2"/>
</dbReference>
<gene>
    <name evidence="6" type="ORF">JCGZ_23299</name>
</gene>
<dbReference type="AlphaFoldDB" id="A0A067JHP2"/>
<keyword evidence="3" id="KW-0378">Hydrolase</keyword>
<dbReference type="Pfam" id="PF00657">
    <property type="entry name" value="Lipase_GDSL"/>
    <property type="match status" value="2"/>
</dbReference>
<name>A0A067JHP2_JATCU</name>
<keyword evidence="7" id="KW-1185">Reference proteome</keyword>
<comment type="similarity">
    <text evidence="1">Belongs to the 'GDSL' lipolytic enzyme family.</text>
</comment>
<organism evidence="6 7">
    <name type="scientific">Jatropha curcas</name>
    <name type="common">Barbados nut</name>
    <dbReference type="NCBI Taxonomy" id="180498"/>
    <lineage>
        <taxon>Eukaryota</taxon>
        <taxon>Viridiplantae</taxon>
        <taxon>Streptophyta</taxon>
        <taxon>Embryophyta</taxon>
        <taxon>Tracheophyta</taxon>
        <taxon>Spermatophyta</taxon>
        <taxon>Magnoliopsida</taxon>
        <taxon>eudicotyledons</taxon>
        <taxon>Gunneridae</taxon>
        <taxon>Pentapetalae</taxon>
        <taxon>rosids</taxon>
        <taxon>fabids</taxon>
        <taxon>Malpighiales</taxon>
        <taxon>Euphorbiaceae</taxon>
        <taxon>Crotonoideae</taxon>
        <taxon>Jatropheae</taxon>
        <taxon>Jatropha</taxon>
    </lineage>
</organism>
<sequence length="642" mass="71293">MASVELNFAVVFFFLFHLLILPRAFNASSLKGNQSKCVFDGIYQLGDSISDTGNLIQENPSSLFAQFPYGKTYFKKPTGRCSDGLLIVDYIALSTGVPLLDAYKNPNATFTRGRGVNFAVAGSTALPVPGSITNSSLSTQLDWMFSYFNGICFDPQDCANKLKASLFIVGEIGSSDYNYALFQGKTVEEVKAMVPDVVQAISNAIKRVIEYGARRVLVPGHFPIGCLPIYLTGFKTNDTTAYDEFQCLKKFNNLSIYHNQVLQQTIEGLKKEYSNISIEYGDYYGSYQWILTHASSLAQDLKVCQFNAIYQFGDSISDTGNSIIEYPSAYHAQLPYGKKMGKATGRSSDGLLIVDYLAQSAGLPLVEPFEKPNSTFSQGVNFAVAGVTALPMETLANFKIPPRIINSSLNIQLQWFDKYLKTICNETKDCQEKLKPALFMMGEIGVNDYNAGFFQNKSIEEVKNVMVPPVVQAIKDGVKKVIDYGAVRVVVPGISKFGCTAALLTELSSNTSTTYDTICCLKDYDDFFANHNDRLQLGLEELRKENPNVHIVYGDLFNGHQWIIDNHSNLGLKVLKETCCGMGGKYNFTPGFKTMCGAPGVPVCANPEEHVFWDEWHFSQQANKYLTEWLVKDILPKLQCIM</sequence>
<evidence type="ECO:0000256" key="1">
    <source>
        <dbReference type="ARBA" id="ARBA00008668"/>
    </source>
</evidence>
<dbReference type="EMBL" id="KK915213">
    <property type="protein sequence ID" value="KDP23466.1"/>
    <property type="molecule type" value="Genomic_DNA"/>
</dbReference>
<dbReference type="PANTHER" id="PTHR22835:SF675">
    <property type="entry name" value="ESTER HYDROLASE, PUTATIVE-RELATED"/>
    <property type="match status" value="1"/>
</dbReference>
<evidence type="ECO:0000256" key="4">
    <source>
        <dbReference type="ARBA" id="ARBA00023180"/>
    </source>
</evidence>
<dbReference type="OrthoDB" id="816920at2759"/>
<keyword evidence="4" id="KW-0325">Glycoprotein</keyword>
<reference evidence="6 7" key="1">
    <citation type="journal article" date="2014" name="PLoS ONE">
        <title>Global Analysis of Gene Expression Profiles in Physic Nut (Jatropha curcas L.) Seedlings Exposed to Salt Stress.</title>
        <authorList>
            <person name="Zhang L."/>
            <person name="Zhang C."/>
            <person name="Wu P."/>
            <person name="Chen Y."/>
            <person name="Li M."/>
            <person name="Jiang H."/>
            <person name="Wu G."/>
        </authorList>
    </citation>
    <scope>NUCLEOTIDE SEQUENCE [LARGE SCALE GENOMIC DNA]</scope>
    <source>
        <strain evidence="7">cv. GZQX0401</strain>
        <tissue evidence="6">Young leaves</tissue>
    </source>
</reference>
<evidence type="ECO:0000313" key="7">
    <source>
        <dbReference type="Proteomes" id="UP000027138"/>
    </source>
</evidence>
<protein>
    <submittedName>
        <fullName evidence="6">Uncharacterized protein</fullName>
    </submittedName>
</protein>
<dbReference type="GO" id="GO:0016788">
    <property type="term" value="F:hydrolase activity, acting on ester bonds"/>
    <property type="evidence" value="ECO:0007669"/>
    <property type="project" value="InterPro"/>
</dbReference>
<dbReference type="InterPro" id="IPR035669">
    <property type="entry name" value="SGNH_plant_lipase-like"/>
</dbReference>
<evidence type="ECO:0000256" key="2">
    <source>
        <dbReference type="ARBA" id="ARBA00022729"/>
    </source>
</evidence>
<dbReference type="Proteomes" id="UP000027138">
    <property type="component" value="Unassembled WGS sequence"/>
</dbReference>
<dbReference type="PANTHER" id="PTHR22835">
    <property type="entry name" value="ZINC FINGER FYVE DOMAIN CONTAINING PROTEIN"/>
    <property type="match status" value="1"/>
</dbReference>